<feature type="signal peptide" evidence="1">
    <location>
        <begin position="1"/>
        <end position="20"/>
    </location>
</feature>
<feature type="chain" id="PRO_5012816270" evidence="1">
    <location>
        <begin position="21"/>
        <end position="357"/>
    </location>
</feature>
<dbReference type="EMBL" id="FQYN01000002">
    <property type="protein sequence ID" value="SHI72011.1"/>
    <property type="molecule type" value="Genomic_DNA"/>
</dbReference>
<sequence length="357" mass="38468">MSRFSSLFKQLLLTGGGALALLGCTDDKVDGPIYNFSADGSNVFVLNEGKYGTPNGAVSYFSKTKKQLVDKSVFQTVNQRELGDVVQSMAVLNGQGYIVANNSQKVEVVNMQTFQTVATIKGLEQPRYMVAVGGKAYVSEWINFDKKGRVAVIDLATNTVKKTIAVGMQPEQLLVANGRVYVGNTGDDTLRVINPATDAVEAKIKLKDAPGSLVLDKVGAIWVLCQGITKYDTKAPYAILSDTPGNLVKFAPATPTAQTVLPFAGHPRGLRLNAAADQLYYRHAGGVYRMATTATSLPATPLIRRSFYGMDIDPKDNTIYGSVAPFSTTGKFIRYQETGAAIDSFDVNIGPNGFVFY</sequence>
<dbReference type="Proteomes" id="UP000184418">
    <property type="component" value="Unassembled WGS sequence"/>
</dbReference>
<dbReference type="PANTHER" id="PTHR47197">
    <property type="entry name" value="PROTEIN NIRF"/>
    <property type="match status" value="1"/>
</dbReference>
<dbReference type="NCBIfam" id="TIGR02276">
    <property type="entry name" value="beta_rpt_yvtn"/>
    <property type="match status" value="1"/>
</dbReference>
<dbReference type="OrthoDB" id="9773938at2"/>
<dbReference type="InterPro" id="IPR031815">
    <property type="entry name" value="DUF5074"/>
</dbReference>
<dbReference type="InterPro" id="IPR051200">
    <property type="entry name" value="Host-pathogen_enzymatic-act"/>
</dbReference>
<dbReference type="Gene3D" id="2.130.10.10">
    <property type="entry name" value="YVTN repeat-like/Quinoprotein amine dehydrogenase"/>
    <property type="match status" value="1"/>
</dbReference>
<evidence type="ECO:0000313" key="3">
    <source>
        <dbReference type="Proteomes" id="UP000184418"/>
    </source>
</evidence>
<keyword evidence="3" id="KW-1185">Reference proteome</keyword>
<dbReference type="STRING" id="1121955.SAMN02745146_1492"/>
<dbReference type="Pfam" id="PF16819">
    <property type="entry name" value="DUF5074"/>
    <property type="match status" value="1"/>
</dbReference>
<proteinExistence type="predicted"/>
<dbReference type="SUPFAM" id="SSF50974">
    <property type="entry name" value="Nitrous oxide reductase, N-terminal domain"/>
    <property type="match status" value="1"/>
</dbReference>
<keyword evidence="1" id="KW-0732">Signal</keyword>
<reference evidence="2 3" key="1">
    <citation type="submission" date="2016-11" db="EMBL/GenBank/DDBJ databases">
        <authorList>
            <person name="Jaros S."/>
            <person name="Januszkiewicz K."/>
            <person name="Wedrychowicz H."/>
        </authorList>
    </citation>
    <scope>NUCLEOTIDE SEQUENCE [LARGE SCALE GENOMIC DNA]</scope>
    <source>
        <strain evidence="2 3">DSM 21074</strain>
    </source>
</reference>
<dbReference type="InterPro" id="IPR011964">
    <property type="entry name" value="YVTN_b-propeller_repeat"/>
</dbReference>
<dbReference type="PANTHER" id="PTHR47197:SF3">
    <property type="entry name" value="DIHYDRO-HEME D1 DEHYDROGENASE"/>
    <property type="match status" value="1"/>
</dbReference>
<gene>
    <name evidence="2" type="ORF">SAMN02745146_1492</name>
</gene>
<dbReference type="AlphaFoldDB" id="A0A1M6DFU0"/>
<name>A0A1M6DFU0_9BACT</name>
<dbReference type="PROSITE" id="PS51257">
    <property type="entry name" value="PROKAR_LIPOPROTEIN"/>
    <property type="match status" value="1"/>
</dbReference>
<evidence type="ECO:0000313" key="2">
    <source>
        <dbReference type="EMBL" id="SHI72011.1"/>
    </source>
</evidence>
<protein>
    <submittedName>
        <fullName evidence="2">40-residue YVTN family beta-propeller repeat-containing protein</fullName>
    </submittedName>
</protein>
<dbReference type="InterPro" id="IPR015943">
    <property type="entry name" value="WD40/YVTN_repeat-like_dom_sf"/>
</dbReference>
<evidence type="ECO:0000256" key="1">
    <source>
        <dbReference type="SAM" id="SignalP"/>
    </source>
</evidence>
<dbReference type="RefSeq" id="WP_159437408.1">
    <property type="nucleotide sequence ID" value="NZ_FQYN01000002.1"/>
</dbReference>
<accession>A0A1M6DFU0</accession>
<dbReference type="InterPro" id="IPR011045">
    <property type="entry name" value="N2O_reductase_N"/>
</dbReference>
<organism evidence="2 3">
    <name type="scientific">Hymenobacter daecheongensis DSM 21074</name>
    <dbReference type="NCBI Taxonomy" id="1121955"/>
    <lineage>
        <taxon>Bacteria</taxon>
        <taxon>Pseudomonadati</taxon>
        <taxon>Bacteroidota</taxon>
        <taxon>Cytophagia</taxon>
        <taxon>Cytophagales</taxon>
        <taxon>Hymenobacteraceae</taxon>
        <taxon>Hymenobacter</taxon>
    </lineage>
</organism>